<evidence type="ECO:0000313" key="1">
    <source>
        <dbReference type="EMBL" id="EPD32936.1"/>
    </source>
</evidence>
<dbReference type="Proteomes" id="UP000014417">
    <property type="component" value="Unassembled WGS sequence"/>
</dbReference>
<comment type="caution">
    <text evidence="1">The sequence shown here is derived from an EMBL/GenBank/DDBJ whole genome shotgun (WGS) entry which is preliminary data.</text>
</comment>
<dbReference type="STRING" id="883161.HMPREF9306_01244"/>
<dbReference type="AlphaFoldDB" id="S2W1B1"/>
<proteinExistence type="predicted"/>
<dbReference type="HOGENOM" id="CLU_1359383_0_0_11"/>
<sequence length="201" mass="22079">MSTNFSFGPVDREGYRLLNHEPIITFDGDGSCPNGCADGLVRVSDDPDDPGMWRCLGCGEVQTLDEHEEVKENDLQFANNAPSENLWICIECGAKGIDWSSDESGWSWKCRSCPGGGRFVRDQFGPQNGGDVFFVNSFTGSAQQLGPFDRAAANCVRCGARLAWLDVQMGCASVCPECDYSVFYKSAIPNWWSGPVFIEAY</sequence>
<dbReference type="EMBL" id="AGZR01000006">
    <property type="protein sequence ID" value="EPD32936.1"/>
    <property type="molecule type" value="Genomic_DNA"/>
</dbReference>
<name>S2W1B1_9ACTN</name>
<evidence type="ECO:0000313" key="2">
    <source>
        <dbReference type="Proteomes" id="UP000014417"/>
    </source>
</evidence>
<organism evidence="1 2">
    <name type="scientific">Propionimicrobium lymphophilum ACS-093-V-SCH5</name>
    <dbReference type="NCBI Taxonomy" id="883161"/>
    <lineage>
        <taxon>Bacteria</taxon>
        <taxon>Bacillati</taxon>
        <taxon>Actinomycetota</taxon>
        <taxon>Actinomycetes</taxon>
        <taxon>Propionibacteriales</taxon>
        <taxon>Propionibacteriaceae</taxon>
        <taxon>Propionimicrobium</taxon>
    </lineage>
</organism>
<accession>S2W1B1</accession>
<keyword evidence="2" id="KW-1185">Reference proteome</keyword>
<protein>
    <submittedName>
        <fullName evidence="1">Uncharacterized protein</fullName>
    </submittedName>
</protein>
<dbReference type="RefSeq" id="WP_016456074.1">
    <property type="nucleotide sequence ID" value="NZ_KE150269.1"/>
</dbReference>
<reference evidence="1 2" key="1">
    <citation type="submission" date="2013-04" db="EMBL/GenBank/DDBJ databases">
        <title>The Genome Sequence of Propionimicrobium lymphophilum ACS-093-V-SCH5.</title>
        <authorList>
            <consortium name="The Broad Institute Genomics Platform"/>
            <person name="Earl A."/>
            <person name="Ward D."/>
            <person name="Feldgarden M."/>
            <person name="Gevers D."/>
            <person name="Saerens B."/>
            <person name="Vaneechoutte M."/>
            <person name="Walker B."/>
            <person name="Young S."/>
            <person name="Zeng Q."/>
            <person name="Gargeya S."/>
            <person name="Fitzgerald M."/>
            <person name="Haas B."/>
            <person name="Abouelleil A."/>
            <person name="Allen A.W."/>
            <person name="Alvarado L."/>
            <person name="Arachchi H.M."/>
            <person name="Berlin A.M."/>
            <person name="Chapman S.B."/>
            <person name="Gainer-Dewar J."/>
            <person name="Goldberg J."/>
            <person name="Griggs A."/>
            <person name="Gujja S."/>
            <person name="Hansen M."/>
            <person name="Howarth C."/>
            <person name="Imamovic A."/>
            <person name="Ireland A."/>
            <person name="Larimer J."/>
            <person name="McCowan C."/>
            <person name="Murphy C."/>
            <person name="Pearson M."/>
            <person name="Poon T.W."/>
            <person name="Priest M."/>
            <person name="Roberts A."/>
            <person name="Saif S."/>
            <person name="Shea T."/>
            <person name="Sisk P."/>
            <person name="Sykes S."/>
            <person name="Wortman J."/>
            <person name="Nusbaum C."/>
            <person name="Birren B."/>
        </authorList>
    </citation>
    <scope>NUCLEOTIDE SEQUENCE [LARGE SCALE GENOMIC DNA]</scope>
    <source>
        <strain evidence="1 2">ACS-093-V-SCH5</strain>
    </source>
</reference>
<gene>
    <name evidence="1" type="ORF">HMPREF9306_01244</name>
</gene>